<comment type="similarity">
    <text evidence="1">Belongs to the sigma-70 factor family. ECF subfamily.</text>
</comment>
<dbReference type="EMBL" id="JBHSRI010000009">
    <property type="protein sequence ID" value="MFC6039518.1"/>
    <property type="molecule type" value="Genomic_DNA"/>
</dbReference>
<protein>
    <submittedName>
        <fullName evidence="7">RNA polymerase sigma factor</fullName>
    </submittedName>
</protein>
<proteinExistence type="inferred from homology"/>
<evidence type="ECO:0000256" key="4">
    <source>
        <dbReference type="ARBA" id="ARBA00023163"/>
    </source>
</evidence>
<dbReference type="RefSeq" id="WP_377733619.1">
    <property type="nucleotide sequence ID" value="NZ_JBHSRI010000009.1"/>
</dbReference>
<evidence type="ECO:0000313" key="8">
    <source>
        <dbReference type="Proteomes" id="UP001596170"/>
    </source>
</evidence>
<dbReference type="Gene3D" id="1.10.1740.10">
    <property type="match status" value="1"/>
</dbReference>
<evidence type="ECO:0000313" key="7">
    <source>
        <dbReference type="EMBL" id="MFC6039518.1"/>
    </source>
</evidence>
<organism evidence="7 8">
    <name type="scientific">Paenisporosarcina macmurdoensis</name>
    <dbReference type="NCBI Taxonomy" id="212659"/>
    <lineage>
        <taxon>Bacteria</taxon>
        <taxon>Bacillati</taxon>
        <taxon>Bacillota</taxon>
        <taxon>Bacilli</taxon>
        <taxon>Bacillales</taxon>
        <taxon>Caryophanaceae</taxon>
        <taxon>Paenisporosarcina</taxon>
    </lineage>
</organism>
<gene>
    <name evidence="7" type="ORF">ACFPYN_08785</name>
</gene>
<evidence type="ECO:0000256" key="1">
    <source>
        <dbReference type="ARBA" id="ARBA00010641"/>
    </source>
</evidence>
<dbReference type="InterPro" id="IPR039425">
    <property type="entry name" value="RNA_pol_sigma-70-like"/>
</dbReference>
<comment type="caution">
    <text evidence="7">The sequence shown here is derived from an EMBL/GenBank/DDBJ whole genome shotgun (WGS) entry which is preliminary data.</text>
</comment>
<dbReference type="InterPro" id="IPR036388">
    <property type="entry name" value="WH-like_DNA-bd_sf"/>
</dbReference>
<sequence length="897" mass="104096">MQDTEMVNSAQNGNLIVFGELIYLHHRTVEKFAFQCGVKAEDIHSVTQEVYINLYKKLGEFQNSHFLTWLFKITLKASRDYSNREKRVQDEGPELQGDLPGQSNRLPQSRILLFDEDRELHDALQLVEETYRNPLILFYFHELGYEQIGGILNIQPVEVESRLISSKEKIKSALEVLDDQQLELHLNLLKKSYKRVPSKFNVDEILRRIESERGNGEDSLSPKRESKSNKYKVNIWAVGLSSVLIIGILSTSLLKNDNVQSHEVATAADSNSIETLEKIFEEQKNTYRSTLGLTEEEFNQIEFVKMANQLFASTIQENGSSNISNEERYEEVLDMLKIPSQMVNDATAEGMMEEKESAIFIDELNTKIDFLITYYNSILEKHREILNTAKMSGRLDASYLQANRSKLPDEVENLIDHAHTQGVSIRVSRDKNSYQTFFEFPDHWHKLYEHVQDSSISFLYIKPMIPFTYGGELVLTPHESAMYLNQLEHILLSTKHQNSLYTIMKSQYEDLAYTLIFGASNMEVITNGRVNEEFHSAWNNLRYGYGDSPMKYFIRPMFESVSENNWEVNETYRSLNFNDLQVAFTLAENGDLAAIMPKENSGAKSATINWPNSEIQQKVEKSINDIDTTQGIQIIGMSPIEGVLLYHHAQEENLMDIQHSLLSFMNFTDHENMDKVMNSWLNNKLIPRETTSLRYQDEETFEQNGNFVGSVDVMNGEQVIRTIPITRHYQGMWMIDASLSYLLYSESHVEMNEQIQTDIQDLYSRFKEHYDYNLLKDVGASMVAGIYLEAANQGDLNTQYELLLKGENTNTPNKEKFLSGPSQIETNWREQYNSMESHQSYPSDESIFSSREEQHEEFDVTVWLYIKPELINNELYRNSFRMRKTVEGWRVYYMPIQ</sequence>
<evidence type="ECO:0000256" key="2">
    <source>
        <dbReference type="ARBA" id="ARBA00023015"/>
    </source>
</evidence>
<dbReference type="InterPro" id="IPR007627">
    <property type="entry name" value="RNA_pol_sigma70_r2"/>
</dbReference>
<keyword evidence="3" id="KW-0731">Sigma factor</keyword>
<reference evidence="8" key="1">
    <citation type="journal article" date="2019" name="Int. J. Syst. Evol. Microbiol.">
        <title>The Global Catalogue of Microorganisms (GCM) 10K type strain sequencing project: providing services to taxonomists for standard genome sequencing and annotation.</title>
        <authorList>
            <consortium name="The Broad Institute Genomics Platform"/>
            <consortium name="The Broad Institute Genome Sequencing Center for Infectious Disease"/>
            <person name="Wu L."/>
            <person name="Ma J."/>
        </authorList>
    </citation>
    <scope>NUCLEOTIDE SEQUENCE [LARGE SCALE GENOMIC DNA]</scope>
    <source>
        <strain evidence="8">CCUG 54527</strain>
    </source>
</reference>
<evidence type="ECO:0000256" key="5">
    <source>
        <dbReference type="SAM" id="MobiDB-lite"/>
    </source>
</evidence>
<dbReference type="Gene3D" id="1.10.10.10">
    <property type="entry name" value="Winged helix-like DNA-binding domain superfamily/Winged helix DNA-binding domain"/>
    <property type="match status" value="1"/>
</dbReference>
<dbReference type="Pfam" id="PF04542">
    <property type="entry name" value="Sigma70_r2"/>
    <property type="match status" value="1"/>
</dbReference>
<feature type="region of interest" description="Disordered" evidence="5">
    <location>
        <begin position="84"/>
        <end position="103"/>
    </location>
</feature>
<dbReference type="InterPro" id="IPR013325">
    <property type="entry name" value="RNA_pol_sigma_r2"/>
</dbReference>
<dbReference type="PANTHER" id="PTHR43133:SF51">
    <property type="entry name" value="RNA POLYMERASE SIGMA FACTOR"/>
    <property type="match status" value="1"/>
</dbReference>
<dbReference type="InterPro" id="IPR014284">
    <property type="entry name" value="RNA_pol_sigma-70_dom"/>
</dbReference>
<dbReference type="Proteomes" id="UP001596170">
    <property type="component" value="Unassembled WGS sequence"/>
</dbReference>
<evidence type="ECO:0000259" key="6">
    <source>
        <dbReference type="Pfam" id="PF04542"/>
    </source>
</evidence>
<accession>A0ABW1L817</accession>
<keyword evidence="4" id="KW-0804">Transcription</keyword>
<dbReference type="SUPFAM" id="SSF88659">
    <property type="entry name" value="Sigma3 and sigma4 domains of RNA polymerase sigma factors"/>
    <property type="match status" value="1"/>
</dbReference>
<name>A0ABW1L817_9BACL</name>
<dbReference type="NCBIfam" id="TIGR02937">
    <property type="entry name" value="sigma70-ECF"/>
    <property type="match status" value="1"/>
</dbReference>
<dbReference type="PANTHER" id="PTHR43133">
    <property type="entry name" value="RNA POLYMERASE ECF-TYPE SIGMA FACTO"/>
    <property type="match status" value="1"/>
</dbReference>
<keyword evidence="8" id="KW-1185">Reference proteome</keyword>
<dbReference type="SUPFAM" id="SSF88946">
    <property type="entry name" value="Sigma2 domain of RNA polymerase sigma factors"/>
    <property type="match status" value="1"/>
</dbReference>
<feature type="domain" description="RNA polymerase sigma-70 region 2" evidence="6">
    <location>
        <begin position="24"/>
        <end position="87"/>
    </location>
</feature>
<evidence type="ECO:0000256" key="3">
    <source>
        <dbReference type="ARBA" id="ARBA00023082"/>
    </source>
</evidence>
<dbReference type="InterPro" id="IPR013324">
    <property type="entry name" value="RNA_pol_sigma_r3/r4-like"/>
</dbReference>
<keyword evidence="2" id="KW-0805">Transcription regulation</keyword>